<name>A0A8J2U1J4_9MICO</name>
<dbReference type="AlphaFoldDB" id="A0A8J2U1J4"/>
<proteinExistence type="predicted"/>
<gene>
    <name evidence="1" type="ORF">GCM10011333_34440</name>
</gene>
<sequence length="82" mass="8704">MRDRSKLQLVQAPMRNDLLHQVTHGCGAVITRGALSGGGDQLGQAVGDEMMLVGSLLSDHRFDEYAEAVAIAAALGLDEVQK</sequence>
<comment type="caution">
    <text evidence="1">The sequence shown here is derived from an EMBL/GenBank/DDBJ whole genome shotgun (WGS) entry which is preliminary data.</text>
</comment>
<keyword evidence="2" id="KW-1185">Reference proteome</keyword>
<accession>A0A8J2U1J4</accession>
<dbReference type="Proteomes" id="UP000616114">
    <property type="component" value="Unassembled WGS sequence"/>
</dbReference>
<reference evidence="1" key="1">
    <citation type="journal article" date="2014" name="Int. J. Syst. Evol. Microbiol.">
        <title>Complete genome sequence of Corynebacterium casei LMG S-19264T (=DSM 44701T), isolated from a smear-ripened cheese.</title>
        <authorList>
            <consortium name="US DOE Joint Genome Institute (JGI-PGF)"/>
            <person name="Walter F."/>
            <person name="Albersmeier A."/>
            <person name="Kalinowski J."/>
            <person name="Ruckert C."/>
        </authorList>
    </citation>
    <scope>NUCLEOTIDE SEQUENCE</scope>
    <source>
        <strain evidence="1">CGMCC 1.12785</strain>
    </source>
</reference>
<dbReference type="EMBL" id="BMFY01000029">
    <property type="protein sequence ID" value="GGA28912.1"/>
    <property type="molecule type" value="Genomic_DNA"/>
</dbReference>
<protein>
    <submittedName>
        <fullName evidence="1">Uncharacterized protein</fullName>
    </submittedName>
</protein>
<evidence type="ECO:0000313" key="2">
    <source>
        <dbReference type="Proteomes" id="UP000616114"/>
    </source>
</evidence>
<reference evidence="1" key="2">
    <citation type="submission" date="2020-09" db="EMBL/GenBank/DDBJ databases">
        <authorList>
            <person name="Sun Q."/>
            <person name="Zhou Y."/>
        </authorList>
    </citation>
    <scope>NUCLEOTIDE SEQUENCE</scope>
    <source>
        <strain evidence="1">CGMCC 1.12785</strain>
    </source>
</reference>
<evidence type="ECO:0000313" key="1">
    <source>
        <dbReference type="EMBL" id="GGA28912.1"/>
    </source>
</evidence>
<organism evidence="1 2">
    <name type="scientific">Sediminivirga luteola</name>
    <dbReference type="NCBI Taxonomy" id="1774748"/>
    <lineage>
        <taxon>Bacteria</taxon>
        <taxon>Bacillati</taxon>
        <taxon>Actinomycetota</taxon>
        <taxon>Actinomycetes</taxon>
        <taxon>Micrococcales</taxon>
        <taxon>Brevibacteriaceae</taxon>
        <taxon>Sediminivirga</taxon>
    </lineage>
</organism>